<dbReference type="KEGG" id="cvc:BKX93_03060"/>
<accession>A0A1D9LCT5</accession>
<evidence type="ECO:0000256" key="1">
    <source>
        <dbReference type="SAM" id="Phobius"/>
    </source>
</evidence>
<evidence type="ECO:0000313" key="2">
    <source>
        <dbReference type="EMBL" id="AOZ49083.1"/>
    </source>
</evidence>
<dbReference type="AlphaFoldDB" id="A0A1D9LCT5"/>
<sequence>MEWVCKGFLAMFALRFPSNTNQCIYIVSFFTFFLQMIMQLFSSRIIDQFLIKTHCWFVHIFQLGVNDCPAGLGVVHRFHELSRLSWA</sequence>
<gene>
    <name evidence="2" type="ORF">BKX93_03060</name>
</gene>
<evidence type="ECO:0000313" key="3">
    <source>
        <dbReference type="Proteomes" id="UP000178776"/>
    </source>
</evidence>
<reference evidence="2 3" key="1">
    <citation type="submission" date="2016-10" db="EMBL/GenBank/DDBJ databases">
        <title>Chromobacterium muskegensis sp. nov., an insecticidal bacterium isolated from Sphagnum bogs.</title>
        <authorList>
            <person name="Sparks M.E."/>
            <person name="Blackburn M.B."/>
            <person name="Gundersen-Rindal D.E."/>
            <person name="Mitchell A."/>
            <person name="Farrar R."/>
            <person name="Kuhar D."/>
        </authorList>
    </citation>
    <scope>NUCLEOTIDE SEQUENCE [LARGE SCALE GENOMIC DNA]</scope>
    <source>
        <strain evidence="2 3">21-1</strain>
    </source>
</reference>
<keyword evidence="1" id="KW-0472">Membrane</keyword>
<name>A0A1D9LCT5_9NEIS</name>
<dbReference type="Proteomes" id="UP000178776">
    <property type="component" value="Chromosome"/>
</dbReference>
<proteinExistence type="predicted"/>
<dbReference type="EMBL" id="CP017707">
    <property type="protein sequence ID" value="AOZ49083.1"/>
    <property type="molecule type" value="Genomic_DNA"/>
</dbReference>
<keyword evidence="1" id="KW-1133">Transmembrane helix</keyword>
<feature type="transmembrane region" description="Helical" evidence="1">
    <location>
        <begin position="24"/>
        <end position="42"/>
    </location>
</feature>
<organism evidence="2 3">
    <name type="scientific">Chromobacterium vaccinii</name>
    <dbReference type="NCBI Taxonomy" id="1108595"/>
    <lineage>
        <taxon>Bacteria</taxon>
        <taxon>Pseudomonadati</taxon>
        <taxon>Pseudomonadota</taxon>
        <taxon>Betaproteobacteria</taxon>
        <taxon>Neisseriales</taxon>
        <taxon>Chromobacteriaceae</taxon>
        <taxon>Chromobacterium</taxon>
    </lineage>
</organism>
<keyword evidence="1" id="KW-0812">Transmembrane</keyword>
<protein>
    <submittedName>
        <fullName evidence="2">Uncharacterized protein</fullName>
    </submittedName>
</protein>